<reference evidence="1" key="1">
    <citation type="submission" date="2023-07" db="EMBL/GenBank/DDBJ databases">
        <authorList>
            <consortium name="CYATHOMIX"/>
        </authorList>
    </citation>
    <scope>NUCLEOTIDE SEQUENCE</scope>
    <source>
        <strain evidence="1">N/A</strain>
    </source>
</reference>
<evidence type="ECO:0000313" key="1">
    <source>
        <dbReference type="EMBL" id="CAJ0606339.1"/>
    </source>
</evidence>
<dbReference type="PANTHER" id="PTHR38608">
    <property type="entry name" value="PROTEIN CBG07207"/>
    <property type="match status" value="1"/>
</dbReference>
<proteinExistence type="predicted"/>
<protein>
    <submittedName>
        <fullName evidence="1">Uncharacterized protein</fullName>
    </submittedName>
</protein>
<dbReference type="Proteomes" id="UP001176961">
    <property type="component" value="Unassembled WGS sequence"/>
</dbReference>
<dbReference type="PANTHER" id="PTHR38608:SF4">
    <property type="entry name" value="PROTEIN CBG07207"/>
    <property type="match status" value="1"/>
</dbReference>
<accession>A0AA36H921</accession>
<keyword evidence="2" id="KW-1185">Reference proteome</keyword>
<dbReference type="EMBL" id="CATQJL010000316">
    <property type="protein sequence ID" value="CAJ0606339.1"/>
    <property type="molecule type" value="Genomic_DNA"/>
</dbReference>
<sequence>MYFGFTNINSCVASFFIPLSNIKMIGMVNVPCDSPIDYYAAPRRDEPPHCKNTDGVTRPTLKRTPSYRPLFMSTRKKIVYAPDGRKYSDGVALERSEPNKLWEELFLRTFANRFEEQIQSPVDSYKTFESELEKLDIKDKSVYRSTYSLVSPNRVEGTEVVLRDEEEHAQKQKRSLSSERPLLPFLRSIKEKMKAHKVK</sequence>
<name>A0AA36H921_CYLNA</name>
<gene>
    <name evidence="1" type="ORF">CYNAS_LOCUS18322</name>
</gene>
<organism evidence="1 2">
    <name type="scientific">Cylicocyclus nassatus</name>
    <name type="common">Nematode worm</name>
    <dbReference type="NCBI Taxonomy" id="53992"/>
    <lineage>
        <taxon>Eukaryota</taxon>
        <taxon>Metazoa</taxon>
        <taxon>Ecdysozoa</taxon>
        <taxon>Nematoda</taxon>
        <taxon>Chromadorea</taxon>
        <taxon>Rhabditida</taxon>
        <taxon>Rhabditina</taxon>
        <taxon>Rhabditomorpha</taxon>
        <taxon>Strongyloidea</taxon>
        <taxon>Strongylidae</taxon>
        <taxon>Cylicocyclus</taxon>
    </lineage>
</organism>
<dbReference type="AlphaFoldDB" id="A0AA36H921"/>
<comment type="caution">
    <text evidence="1">The sequence shown here is derived from an EMBL/GenBank/DDBJ whole genome shotgun (WGS) entry which is preliminary data.</text>
</comment>
<evidence type="ECO:0000313" key="2">
    <source>
        <dbReference type="Proteomes" id="UP001176961"/>
    </source>
</evidence>